<dbReference type="Pfam" id="PF11951">
    <property type="entry name" value="Fungal_trans_2"/>
    <property type="match status" value="1"/>
</dbReference>
<dbReference type="GO" id="GO:0003700">
    <property type="term" value="F:DNA-binding transcription factor activity"/>
    <property type="evidence" value="ECO:0007669"/>
    <property type="project" value="TreeGrafter"/>
</dbReference>
<dbReference type="RefSeq" id="XP_040690433.1">
    <property type="nucleotide sequence ID" value="XM_040834874.1"/>
</dbReference>
<evidence type="ECO:0000256" key="3">
    <source>
        <dbReference type="SAM" id="MobiDB-lite"/>
    </source>
</evidence>
<dbReference type="GO" id="GO:0005634">
    <property type="term" value="C:nucleus"/>
    <property type="evidence" value="ECO:0007669"/>
    <property type="project" value="UniProtKB-SubCell"/>
</dbReference>
<accession>A0A1L9RPJ7</accession>
<comment type="subcellular location">
    <subcellularLocation>
        <location evidence="1">Nucleus</location>
    </subcellularLocation>
</comment>
<organism evidence="4 5">
    <name type="scientific">Aspergillus wentii DTO 134E9</name>
    <dbReference type="NCBI Taxonomy" id="1073089"/>
    <lineage>
        <taxon>Eukaryota</taxon>
        <taxon>Fungi</taxon>
        <taxon>Dikarya</taxon>
        <taxon>Ascomycota</taxon>
        <taxon>Pezizomycotina</taxon>
        <taxon>Eurotiomycetes</taxon>
        <taxon>Eurotiomycetidae</taxon>
        <taxon>Eurotiales</taxon>
        <taxon>Aspergillaceae</taxon>
        <taxon>Aspergillus</taxon>
        <taxon>Aspergillus subgen. Cremei</taxon>
    </lineage>
</organism>
<keyword evidence="5" id="KW-1185">Reference proteome</keyword>
<feature type="compositionally biased region" description="Polar residues" evidence="3">
    <location>
        <begin position="16"/>
        <end position="25"/>
    </location>
</feature>
<evidence type="ECO:0000313" key="5">
    <source>
        <dbReference type="Proteomes" id="UP000184383"/>
    </source>
</evidence>
<evidence type="ECO:0008006" key="6">
    <source>
        <dbReference type="Google" id="ProtNLM"/>
    </source>
</evidence>
<protein>
    <recommendedName>
        <fullName evidence="6">Transcription factor domain-containing protein</fullName>
    </recommendedName>
</protein>
<dbReference type="PANTHER" id="PTHR37534:SF49">
    <property type="entry name" value="LYSINE BIOSYNTHESIS REGULATORY PROTEIN LYS14"/>
    <property type="match status" value="1"/>
</dbReference>
<sequence length="538" mass="59989">MPGTYHVVLVPESFSSLPEYSQGSSDRGPRDSVAAPSVSQAVEDKDRSCANEEDTNVVIVDEFQDTPRRPSSHCRSSTLSPTSDMLGSLSPTIESYITSQDVMQDHQMHLPGQFVEDVSQEATLLQHFRQVVWKQLFPGEPLHDNLGDHSLSAEVFEREAAEFPPLFHAMMAVSALSLAHQDGSQNMDALQYYQQAFPSLQNSIRSSEDLLSDGLFLTHFLLLVYEIAAAEPSGSNLWSHHISRLLHISILRRSTLGAERYSFVIWWVCNIDLYALLSGAGTGEFIGAMIENHLLPEAGSLLYPAGNGGYSVIYPQENDSLPILLRLYHDTFILSFQLGFLGAEIRRSIKQSSFMFIPSDRQQREISGIQEAFRGLWESPNIQYLLQTDLPKRSKDILQQSSALLHTALLFSHTSMWPGQHLGPEAFPEDNIYPHVTAILQIAESAIAEAGGAGQRFVTFPLFLAGAVTTSHEQKMVAMELLSNMTREEMGYNAATTRYILQVVYEQQAQRLMSAGHALNVDWVDIMDQHDLQVVNFG</sequence>
<dbReference type="PANTHER" id="PTHR37534">
    <property type="entry name" value="TRANSCRIPTIONAL ACTIVATOR PROTEIN UGA3"/>
    <property type="match status" value="1"/>
</dbReference>
<proteinExistence type="predicted"/>
<feature type="compositionally biased region" description="Polar residues" evidence="3">
    <location>
        <begin position="73"/>
        <end position="85"/>
    </location>
</feature>
<dbReference type="EMBL" id="KV878211">
    <property type="protein sequence ID" value="OJJ36757.1"/>
    <property type="molecule type" value="Genomic_DNA"/>
</dbReference>
<feature type="region of interest" description="Disordered" evidence="3">
    <location>
        <begin position="16"/>
        <end position="85"/>
    </location>
</feature>
<dbReference type="STRING" id="1073089.A0A1L9RPJ7"/>
<evidence type="ECO:0000256" key="2">
    <source>
        <dbReference type="ARBA" id="ARBA00023242"/>
    </source>
</evidence>
<dbReference type="GO" id="GO:0000976">
    <property type="term" value="F:transcription cis-regulatory region binding"/>
    <property type="evidence" value="ECO:0007669"/>
    <property type="project" value="TreeGrafter"/>
</dbReference>
<dbReference type="VEuPathDB" id="FungiDB:ASPWEDRAFT_38387"/>
<dbReference type="GeneID" id="63750722"/>
<dbReference type="InterPro" id="IPR021858">
    <property type="entry name" value="Fun_TF"/>
</dbReference>
<evidence type="ECO:0000313" key="4">
    <source>
        <dbReference type="EMBL" id="OJJ36757.1"/>
    </source>
</evidence>
<keyword evidence="2" id="KW-0539">Nucleus</keyword>
<evidence type="ECO:0000256" key="1">
    <source>
        <dbReference type="ARBA" id="ARBA00004123"/>
    </source>
</evidence>
<dbReference type="GO" id="GO:0045944">
    <property type="term" value="P:positive regulation of transcription by RNA polymerase II"/>
    <property type="evidence" value="ECO:0007669"/>
    <property type="project" value="TreeGrafter"/>
</dbReference>
<dbReference type="Proteomes" id="UP000184383">
    <property type="component" value="Unassembled WGS sequence"/>
</dbReference>
<name>A0A1L9RPJ7_ASPWE</name>
<reference evidence="5" key="1">
    <citation type="journal article" date="2017" name="Genome Biol.">
        <title>Comparative genomics reveals high biological diversity and specific adaptations in the industrially and medically important fungal genus Aspergillus.</title>
        <authorList>
            <person name="de Vries R.P."/>
            <person name="Riley R."/>
            <person name="Wiebenga A."/>
            <person name="Aguilar-Osorio G."/>
            <person name="Amillis S."/>
            <person name="Uchima C.A."/>
            <person name="Anderluh G."/>
            <person name="Asadollahi M."/>
            <person name="Askin M."/>
            <person name="Barry K."/>
            <person name="Battaglia E."/>
            <person name="Bayram O."/>
            <person name="Benocci T."/>
            <person name="Braus-Stromeyer S.A."/>
            <person name="Caldana C."/>
            <person name="Canovas D."/>
            <person name="Cerqueira G.C."/>
            <person name="Chen F."/>
            <person name="Chen W."/>
            <person name="Choi C."/>
            <person name="Clum A."/>
            <person name="Dos Santos R.A."/>
            <person name="Damasio A.R."/>
            <person name="Diallinas G."/>
            <person name="Emri T."/>
            <person name="Fekete E."/>
            <person name="Flipphi M."/>
            <person name="Freyberg S."/>
            <person name="Gallo A."/>
            <person name="Gournas C."/>
            <person name="Habgood R."/>
            <person name="Hainaut M."/>
            <person name="Harispe M.L."/>
            <person name="Henrissat B."/>
            <person name="Hilden K.S."/>
            <person name="Hope R."/>
            <person name="Hossain A."/>
            <person name="Karabika E."/>
            <person name="Karaffa L."/>
            <person name="Karanyi Z."/>
            <person name="Krasevec N."/>
            <person name="Kuo A."/>
            <person name="Kusch H."/>
            <person name="LaButti K."/>
            <person name="Lagendijk E.L."/>
            <person name="Lapidus A."/>
            <person name="Levasseur A."/>
            <person name="Lindquist E."/>
            <person name="Lipzen A."/>
            <person name="Logrieco A.F."/>
            <person name="MacCabe A."/>
            <person name="Maekelae M.R."/>
            <person name="Malavazi I."/>
            <person name="Melin P."/>
            <person name="Meyer V."/>
            <person name="Mielnichuk N."/>
            <person name="Miskei M."/>
            <person name="Molnar A.P."/>
            <person name="Mule G."/>
            <person name="Ngan C.Y."/>
            <person name="Orejas M."/>
            <person name="Orosz E."/>
            <person name="Ouedraogo J.P."/>
            <person name="Overkamp K.M."/>
            <person name="Park H.-S."/>
            <person name="Perrone G."/>
            <person name="Piumi F."/>
            <person name="Punt P.J."/>
            <person name="Ram A.F."/>
            <person name="Ramon A."/>
            <person name="Rauscher S."/>
            <person name="Record E."/>
            <person name="Riano-Pachon D.M."/>
            <person name="Robert V."/>
            <person name="Roehrig J."/>
            <person name="Ruller R."/>
            <person name="Salamov A."/>
            <person name="Salih N.S."/>
            <person name="Samson R.A."/>
            <person name="Sandor E."/>
            <person name="Sanguinetti M."/>
            <person name="Schuetze T."/>
            <person name="Sepcic K."/>
            <person name="Shelest E."/>
            <person name="Sherlock G."/>
            <person name="Sophianopoulou V."/>
            <person name="Squina F.M."/>
            <person name="Sun H."/>
            <person name="Susca A."/>
            <person name="Todd R.B."/>
            <person name="Tsang A."/>
            <person name="Unkles S.E."/>
            <person name="van de Wiele N."/>
            <person name="van Rossen-Uffink D."/>
            <person name="Oliveira J.V."/>
            <person name="Vesth T.C."/>
            <person name="Visser J."/>
            <person name="Yu J.-H."/>
            <person name="Zhou M."/>
            <person name="Andersen M.R."/>
            <person name="Archer D.B."/>
            <person name="Baker S.E."/>
            <person name="Benoit I."/>
            <person name="Brakhage A.A."/>
            <person name="Braus G.H."/>
            <person name="Fischer R."/>
            <person name="Frisvad J.C."/>
            <person name="Goldman G.H."/>
            <person name="Houbraken J."/>
            <person name="Oakley B."/>
            <person name="Pocsi I."/>
            <person name="Scazzocchio C."/>
            <person name="Seiboth B."/>
            <person name="vanKuyk P.A."/>
            <person name="Wortman J."/>
            <person name="Dyer P.S."/>
            <person name="Grigoriev I.V."/>
        </authorList>
    </citation>
    <scope>NUCLEOTIDE SEQUENCE [LARGE SCALE GENOMIC DNA]</scope>
    <source>
        <strain evidence="5">DTO 134E9</strain>
    </source>
</reference>
<dbReference type="OrthoDB" id="3598904at2759"/>
<dbReference type="AlphaFoldDB" id="A0A1L9RPJ7"/>
<gene>
    <name evidence="4" type="ORF">ASPWEDRAFT_38387</name>
</gene>